<proteinExistence type="predicted"/>
<dbReference type="InterPro" id="IPR036078">
    <property type="entry name" value="Spo11/TopoVI_A_sf"/>
</dbReference>
<organism evidence="1 2">
    <name type="scientific">Rhizobium ruizarguesonis</name>
    <dbReference type="NCBI Taxonomy" id="2081791"/>
    <lineage>
        <taxon>Bacteria</taxon>
        <taxon>Pseudomonadati</taxon>
        <taxon>Pseudomonadota</taxon>
        <taxon>Alphaproteobacteria</taxon>
        <taxon>Hyphomicrobiales</taxon>
        <taxon>Rhizobiaceae</taxon>
        <taxon>Rhizobium/Agrobacterium group</taxon>
        <taxon>Rhizobium</taxon>
    </lineage>
</organism>
<gene>
    <name evidence="1" type="ORF">ELH40_12675</name>
</gene>
<dbReference type="GO" id="GO:0003677">
    <property type="term" value="F:DNA binding"/>
    <property type="evidence" value="ECO:0007669"/>
    <property type="project" value="InterPro"/>
</dbReference>
<comment type="caution">
    <text evidence="1">The sequence shown here is derived from an EMBL/GenBank/DDBJ whole genome shotgun (WGS) entry which is preliminary data.</text>
</comment>
<evidence type="ECO:0000313" key="1">
    <source>
        <dbReference type="EMBL" id="TBC15716.1"/>
    </source>
</evidence>
<dbReference type="EMBL" id="SIMR01000001">
    <property type="protein sequence ID" value="TBC15716.1"/>
    <property type="molecule type" value="Genomic_DNA"/>
</dbReference>
<accession>A0AB38I6N9</accession>
<dbReference type="Proteomes" id="UP000294215">
    <property type="component" value="Unassembled WGS sequence"/>
</dbReference>
<sequence length="217" mass="23926">MWDGLDTYVEVLVEKVDLKVLFGPVCRRYRVPLTNGKGSSDINSRRRMLQRYRAHAEAGRNVVLLYFGDHDPAGLDIARVVKSNLLECANIRDVGFDPTPIQVVRVGLDAGQIDALDLPWIDNLETGSGKNLADPRHPDHGKPYVKVYLGTHGPRKVEANALARNPAAARDLIEGAINEYIPPDWPIFHAERLLPHREAAREAFAALIARTGGSGAP</sequence>
<dbReference type="GO" id="GO:0005694">
    <property type="term" value="C:chromosome"/>
    <property type="evidence" value="ECO:0007669"/>
    <property type="project" value="InterPro"/>
</dbReference>
<dbReference type="AlphaFoldDB" id="A0AB38I6N9"/>
<name>A0AB38I6N9_9HYPH</name>
<protein>
    <submittedName>
        <fullName evidence="1">Uncharacterized protein</fullName>
    </submittedName>
</protein>
<dbReference type="SUPFAM" id="SSF56726">
    <property type="entry name" value="DNA topoisomerase IV, alpha subunit"/>
    <property type="match status" value="1"/>
</dbReference>
<evidence type="ECO:0000313" key="2">
    <source>
        <dbReference type="Proteomes" id="UP000294215"/>
    </source>
</evidence>
<reference evidence="1 2" key="1">
    <citation type="submission" date="2019-02" db="EMBL/GenBank/DDBJ databases">
        <title>The genomic architecture of introgression among sibling species of bacteria.</title>
        <authorList>
            <person name="Cavassim M.I.A."/>
            <person name="Moeskjaer S."/>
            <person name="Moslemi C."/>
            <person name="Fields B."/>
            <person name="Bachmann A."/>
            <person name="Vilhjalmsson B."/>
            <person name="Schierup M.H."/>
            <person name="Young J.P.W."/>
            <person name="Andersen S.U."/>
        </authorList>
    </citation>
    <scope>NUCLEOTIDE SEQUENCE [LARGE SCALE GENOMIC DNA]</scope>
    <source>
        <strain evidence="1 2">SM92</strain>
    </source>
</reference>